<dbReference type="InterPro" id="IPR013149">
    <property type="entry name" value="ADH-like_C"/>
</dbReference>
<dbReference type="Pfam" id="PF00107">
    <property type="entry name" value="ADH_zinc_N"/>
    <property type="match status" value="1"/>
</dbReference>
<keyword evidence="7" id="KW-1185">Reference proteome</keyword>
<comment type="cofactor">
    <cofactor evidence="4">
        <name>Zn(2+)</name>
        <dbReference type="ChEBI" id="CHEBI:29105"/>
    </cofactor>
</comment>
<dbReference type="PANTHER" id="PTHR43401:SF2">
    <property type="entry name" value="L-THREONINE 3-DEHYDROGENASE"/>
    <property type="match status" value="1"/>
</dbReference>
<dbReference type="InterPro" id="IPR050129">
    <property type="entry name" value="Zn_alcohol_dh"/>
</dbReference>
<keyword evidence="2 4" id="KW-0862">Zinc</keyword>
<dbReference type="InterPro" id="IPR002328">
    <property type="entry name" value="ADH_Zn_CS"/>
</dbReference>
<reference evidence="6 7" key="1">
    <citation type="submission" date="2019-08" db="EMBL/GenBank/DDBJ databases">
        <title>In-depth cultivation of the pig gut microbiome towards novel bacterial diversity and tailored functional studies.</title>
        <authorList>
            <person name="Wylensek D."/>
            <person name="Hitch T.C.A."/>
            <person name="Clavel T."/>
        </authorList>
    </citation>
    <scope>NUCLEOTIDE SEQUENCE [LARGE SCALE GENOMIC DNA]</scope>
    <source>
        <strain evidence="6 7">Oil+RF-744-WCA-WT-11</strain>
    </source>
</reference>
<name>A0A6L5X959_9FIRM</name>
<evidence type="ECO:0000259" key="5">
    <source>
        <dbReference type="SMART" id="SM00829"/>
    </source>
</evidence>
<evidence type="ECO:0000313" key="7">
    <source>
        <dbReference type="Proteomes" id="UP000481852"/>
    </source>
</evidence>
<evidence type="ECO:0000256" key="3">
    <source>
        <dbReference type="ARBA" id="ARBA00023002"/>
    </source>
</evidence>
<proteinExistence type="inferred from homology"/>
<keyword evidence="3" id="KW-0560">Oxidoreductase</keyword>
<dbReference type="Gene3D" id="3.40.50.720">
    <property type="entry name" value="NAD(P)-binding Rossmann-like Domain"/>
    <property type="match status" value="1"/>
</dbReference>
<dbReference type="SMART" id="SM00829">
    <property type="entry name" value="PKS_ER"/>
    <property type="match status" value="1"/>
</dbReference>
<comment type="caution">
    <text evidence="6">The sequence shown here is derived from an EMBL/GenBank/DDBJ whole genome shotgun (WGS) entry which is preliminary data.</text>
</comment>
<gene>
    <name evidence="6" type="ORF">FYJ35_12700</name>
</gene>
<dbReference type="SUPFAM" id="SSF50129">
    <property type="entry name" value="GroES-like"/>
    <property type="match status" value="1"/>
</dbReference>
<dbReference type="InterPro" id="IPR011032">
    <property type="entry name" value="GroES-like_sf"/>
</dbReference>
<dbReference type="EMBL" id="VULZ01000016">
    <property type="protein sequence ID" value="MSS15878.1"/>
    <property type="molecule type" value="Genomic_DNA"/>
</dbReference>
<dbReference type="AlphaFoldDB" id="A0A6L5X959"/>
<dbReference type="SUPFAM" id="SSF51735">
    <property type="entry name" value="NAD(P)-binding Rossmann-fold domains"/>
    <property type="match status" value="1"/>
</dbReference>
<dbReference type="Pfam" id="PF08240">
    <property type="entry name" value="ADH_N"/>
    <property type="match status" value="1"/>
</dbReference>
<evidence type="ECO:0000256" key="4">
    <source>
        <dbReference type="RuleBase" id="RU361277"/>
    </source>
</evidence>
<dbReference type="InterPro" id="IPR036291">
    <property type="entry name" value="NAD(P)-bd_dom_sf"/>
</dbReference>
<dbReference type="PROSITE" id="PS00059">
    <property type="entry name" value="ADH_ZINC"/>
    <property type="match status" value="1"/>
</dbReference>
<keyword evidence="1 4" id="KW-0479">Metal-binding</keyword>
<feature type="domain" description="Enoyl reductase (ER)" evidence="5">
    <location>
        <begin position="11"/>
        <end position="347"/>
    </location>
</feature>
<dbReference type="GO" id="GO:0008270">
    <property type="term" value="F:zinc ion binding"/>
    <property type="evidence" value="ECO:0007669"/>
    <property type="project" value="InterPro"/>
</dbReference>
<sequence length="350" mass="37331">MKAVILHGPDNYPNNYEVMDIPKSVCGDEEILLHMRAAALCGTDKRIFTGAKTKGVRKDSVVGHEICGEIAEVGKNVQGFSVGEHVSIANVIPCGHCPACLSGRENACMNRKAIGYEFNGGFEEYVLIPKICIESGNVVKLPEDVSFEAGALIEPLACCIRGLRNTGTGFNDTVLIIGAGPIGLMHLQLSLIAGAKKVIVSELDAEKREIAKKLGATRVVDSAKEDLAAIVAEETNGTGVDRIVMAIGITGLVNSALQLAKKGGTVCLFAGFPKGKTAEIDPSIIHYNELNVTGSTAYKRIDYLQAADMVKAHKIDLDAIVSARFTLDKFKEALDLHMSGKALKVVIVNQ</sequence>
<accession>A0A6L5X959</accession>
<dbReference type="Proteomes" id="UP000481852">
    <property type="component" value="Unassembled WGS sequence"/>
</dbReference>
<comment type="similarity">
    <text evidence="4">Belongs to the zinc-containing alcohol dehydrogenase family.</text>
</comment>
<dbReference type="PANTHER" id="PTHR43401">
    <property type="entry name" value="L-THREONINE 3-DEHYDROGENASE"/>
    <property type="match status" value="1"/>
</dbReference>
<dbReference type="RefSeq" id="WP_154527170.1">
    <property type="nucleotide sequence ID" value="NZ_VULZ01000016.1"/>
</dbReference>
<dbReference type="InterPro" id="IPR013154">
    <property type="entry name" value="ADH-like_N"/>
</dbReference>
<organism evidence="6 7">
    <name type="scientific">Porcincola intestinalis</name>
    <dbReference type="NCBI Taxonomy" id="2606632"/>
    <lineage>
        <taxon>Bacteria</taxon>
        <taxon>Bacillati</taxon>
        <taxon>Bacillota</taxon>
        <taxon>Clostridia</taxon>
        <taxon>Lachnospirales</taxon>
        <taxon>Lachnospiraceae</taxon>
        <taxon>Porcincola</taxon>
    </lineage>
</organism>
<evidence type="ECO:0000313" key="6">
    <source>
        <dbReference type="EMBL" id="MSS15878.1"/>
    </source>
</evidence>
<dbReference type="Gene3D" id="3.90.180.10">
    <property type="entry name" value="Medium-chain alcohol dehydrogenases, catalytic domain"/>
    <property type="match status" value="1"/>
</dbReference>
<evidence type="ECO:0000256" key="2">
    <source>
        <dbReference type="ARBA" id="ARBA00022833"/>
    </source>
</evidence>
<dbReference type="GO" id="GO:0016491">
    <property type="term" value="F:oxidoreductase activity"/>
    <property type="evidence" value="ECO:0007669"/>
    <property type="project" value="UniProtKB-KW"/>
</dbReference>
<protein>
    <submittedName>
        <fullName evidence="6">Alcohol dehydrogenase catalytic domain-containing protein</fullName>
    </submittedName>
</protein>
<dbReference type="InterPro" id="IPR020843">
    <property type="entry name" value="ER"/>
</dbReference>
<evidence type="ECO:0000256" key="1">
    <source>
        <dbReference type="ARBA" id="ARBA00022723"/>
    </source>
</evidence>